<feature type="region of interest" description="Disordered" evidence="1">
    <location>
        <begin position="370"/>
        <end position="392"/>
    </location>
</feature>
<comment type="caution">
    <text evidence="2">The sequence shown here is derived from an EMBL/GenBank/DDBJ whole genome shotgun (WGS) entry which is preliminary data.</text>
</comment>
<feature type="compositionally biased region" description="Polar residues" evidence="1">
    <location>
        <begin position="378"/>
        <end position="392"/>
    </location>
</feature>
<sequence length="440" mass="49615">MVQMNILLVYNATQTYTNTVFEHLACFARQSRHRFFFCHADQYSEFSAELSRFAAVGLHYSVRLPFDQVSPSLGKALSEYGGAKFLFIQDEYDHTHRAWHWIKQLGFHLVFTVVPTRQIEKIYPTAEFPGVRFVSNLTGYVPQHLGDAIPHLSPPSQRQLLIGYRGRPLPIRYGQLGIEKVAVGRMVKTYCDVHQISSDISWSEESRIYGPKWYEFMMSCRAMLGSESGSNVFDWDGSLGDRIADFRKEHPATADESVYEKLVRPHEIDGAMNQVSPRVFEAIAFRTVLVLFEGSYSGVVQAGEHFIALRKDGSNLDEVVSRLQDGAYVDAMAERAYRDVIASGKYSYQAFVLMVDEEIQRAVAGMPSDPGRLAAASDRNSLPDQPSSITTSPIRAVITDPAEVPSLARQLGYTLWARLPGNVRSELKPVLKRFIKGRRS</sequence>
<protein>
    <recommendedName>
        <fullName evidence="4">Glycosyltransferase family 1 protein</fullName>
    </recommendedName>
</protein>
<dbReference type="AlphaFoldDB" id="A0A011N3Z8"/>
<proteinExistence type="predicted"/>
<keyword evidence="3" id="KW-1185">Reference proteome</keyword>
<accession>A0A011N3Z8</accession>
<evidence type="ECO:0008006" key="4">
    <source>
        <dbReference type="Google" id="ProtNLM"/>
    </source>
</evidence>
<gene>
    <name evidence="2" type="ORF">AW08_00089</name>
</gene>
<organism evidence="2 3">
    <name type="scientific">Candidatus Accumulibacter adjunctus</name>
    <dbReference type="NCBI Taxonomy" id="1454001"/>
    <lineage>
        <taxon>Bacteria</taxon>
        <taxon>Pseudomonadati</taxon>
        <taxon>Pseudomonadota</taxon>
        <taxon>Betaproteobacteria</taxon>
        <taxon>Candidatus Accumulibacter</taxon>
    </lineage>
</organism>
<reference evidence="2" key="1">
    <citation type="submission" date="2014-02" db="EMBL/GenBank/DDBJ databases">
        <title>Expanding our view of genomic diversity in Candidatus Accumulibacter clades.</title>
        <authorList>
            <person name="Skennerton C.T."/>
            <person name="Barr J.J."/>
            <person name="Slater F.R."/>
            <person name="Bond P.L."/>
            <person name="Tyson G.W."/>
        </authorList>
    </citation>
    <scope>NUCLEOTIDE SEQUENCE [LARGE SCALE GENOMIC DNA]</scope>
</reference>
<name>A0A011N3Z8_9PROT</name>
<evidence type="ECO:0000256" key="1">
    <source>
        <dbReference type="SAM" id="MobiDB-lite"/>
    </source>
</evidence>
<dbReference type="EMBL" id="JFAX01000001">
    <property type="protein sequence ID" value="EXI69596.1"/>
    <property type="molecule type" value="Genomic_DNA"/>
</dbReference>
<dbReference type="PATRIC" id="fig|1454001.3.peg.270"/>
<evidence type="ECO:0000313" key="3">
    <source>
        <dbReference type="Proteomes" id="UP000020218"/>
    </source>
</evidence>
<dbReference type="STRING" id="1454001.AW08_00089"/>
<dbReference type="Proteomes" id="UP000020218">
    <property type="component" value="Unassembled WGS sequence"/>
</dbReference>
<evidence type="ECO:0000313" key="2">
    <source>
        <dbReference type="EMBL" id="EXI69596.1"/>
    </source>
</evidence>